<dbReference type="KEGG" id="palk:PSAKL28_11030"/>
<accession>A0A077F8Z2</accession>
<evidence type="ECO:0000256" key="1">
    <source>
        <dbReference type="SAM" id="Coils"/>
    </source>
</evidence>
<dbReference type="AlphaFoldDB" id="A0A077F8Z2"/>
<protein>
    <submittedName>
        <fullName evidence="2">Binary cytotoxin component XaxA</fullName>
    </submittedName>
</protein>
<dbReference type="eggNOG" id="ENOG502Z9TD">
    <property type="taxonomic scope" value="Bacteria"/>
</dbReference>
<dbReference type="NCBIfam" id="NF033928">
    <property type="entry name" value="alph_xenorhab_A"/>
    <property type="match status" value="1"/>
</dbReference>
<dbReference type="RefSeq" id="WP_038607675.1">
    <property type="nucleotide sequence ID" value="NZ_CP009048.1"/>
</dbReference>
<dbReference type="Gene3D" id="1.20.1170.10">
    <property type="match status" value="1"/>
</dbReference>
<dbReference type="HOGENOM" id="CLU_055435_1_0_6"/>
<dbReference type="OrthoDB" id="6844944at2"/>
<evidence type="ECO:0000313" key="2">
    <source>
        <dbReference type="EMBL" id="AIL60329.1"/>
    </source>
</evidence>
<keyword evidence="1" id="KW-0175">Coiled coil</keyword>
<dbReference type="Proteomes" id="UP000028931">
    <property type="component" value="Chromosome"/>
</dbReference>
<dbReference type="CDD" id="cd22657">
    <property type="entry name" value="ClyA_XaxA-like"/>
    <property type="match status" value="1"/>
</dbReference>
<proteinExistence type="predicted"/>
<evidence type="ECO:0000313" key="3">
    <source>
        <dbReference type="Proteomes" id="UP000028931"/>
    </source>
</evidence>
<feature type="coiled-coil region" evidence="1">
    <location>
        <begin position="213"/>
        <end position="247"/>
    </location>
</feature>
<sequence>MSSTQKDFDTLQKEAELLPGNLIQAMAERDGPEEGGLTLTREHIVTLNQYANHVFSLPVAQDALIRWLGYSTIAEPALMPNSMGDMHKQLQTHGRSWSKLADNSKKLGFELAASANGINTTGDEVLVLLEKSIALGKKKEAWETLRFDTPISLGADDKRRVLDLVDCMEVLREDVDLFARRVSAVREETEQFRDHAREKLLPLVATKTEAIKRQKTSGAVQHLREDLAELDKEIKRLEAEYDQYVQAALSGLAAGALGVVITGSIYGSKAEKVRKERNKRQKQRGEVSQKLKVAMRLEGLVEELGTQMGQMDTRLRDVLTASSHLQSAWQLIGVYIDASIEHLKRIESDQALFKFANYFKRFIGQWKDIERFAQHMNRVFDDAAAAK</sequence>
<name>A0A077F8Z2_9PSED</name>
<dbReference type="EMBL" id="CP009048">
    <property type="protein sequence ID" value="AIL60329.1"/>
    <property type="molecule type" value="Genomic_DNA"/>
</dbReference>
<gene>
    <name evidence="2" type="ORF">PSAKL28_11030</name>
</gene>
<dbReference type="SUPFAM" id="SSF58100">
    <property type="entry name" value="Bacterial hemolysins"/>
    <property type="match status" value="1"/>
</dbReference>
<organism evidence="2 3">
    <name type="scientific">Pseudomonas alkylphenolica</name>
    <dbReference type="NCBI Taxonomy" id="237609"/>
    <lineage>
        <taxon>Bacteria</taxon>
        <taxon>Pseudomonadati</taxon>
        <taxon>Pseudomonadota</taxon>
        <taxon>Gammaproteobacteria</taxon>
        <taxon>Pseudomonadales</taxon>
        <taxon>Pseudomonadaceae</taxon>
        <taxon>Pseudomonas</taxon>
    </lineage>
</organism>
<reference evidence="2 3" key="1">
    <citation type="submission" date="2014-07" db="EMBL/GenBank/DDBJ databases">
        <authorList>
            <person name="Lee K."/>
            <person name="Lim J.Y."/>
            <person name="Hwang I."/>
        </authorList>
    </citation>
    <scope>NUCLEOTIDE SEQUENCE [LARGE SCALE GENOMIC DNA]</scope>
    <source>
        <strain evidence="2 3">KL28</strain>
    </source>
</reference>